<accession>A0A0R3W702</accession>
<evidence type="ECO:0000313" key="2">
    <source>
        <dbReference type="Proteomes" id="UP000282613"/>
    </source>
</evidence>
<reference evidence="3" key="1">
    <citation type="submission" date="2017-02" db="UniProtKB">
        <authorList>
            <consortium name="WormBaseParasite"/>
        </authorList>
    </citation>
    <scope>IDENTIFICATION</scope>
</reference>
<dbReference type="AlphaFoldDB" id="A0A0R3W702"/>
<protein>
    <submittedName>
        <fullName evidence="3">DUF503 domain-containing protein</fullName>
    </submittedName>
</protein>
<gene>
    <name evidence="1" type="ORF">TASK_LOCUS6015</name>
</gene>
<evidence type="ECO:0000313" key="1">
    <source>
        <dbReference type="EMBL" id="VDK35994.1"/>
    </source>
</evidence>
<organism evidence="3">
    <name type="scientific">Taenia asiatica</name>
    <name type="common">Asian tapeworm</name>
    <dbReference type="NCBI Taxonomy" id="60517"/>
    <lineage>
        <taxon>Eukaryota</taxon>
        <taxon>Metazoa</taxon>
        <taxon>Spiralia</taxon>
        <taxon>Lophotrochozoa</taxon>
        <taxon>Platyhelminthes</taxon>
        <taxon>Cestoda</taxon>
        <taxon>Eucestoda</taxon>
        <taxon>Cyclophyllidea</taxon>
        <taxon>Taeniidae</taxon>
        <taxon>Taenia</taxon>
    </lineage>
</organism>
<name>A0A0R3W702_TAEAS</name>
<sequence length="125" mass="14160">MVPVWATGRVAFGRLFRTGGLMSELTEKDLNMICGKLGRHRWTNGFSDVGLAREARFRGRVLTEVISHFLTDSTDINGVRYHLQRNCCVLAARAEDDTLARLDELTFARVQKTHRLNPLEVLPCC</sequence>
<evidence type="ECO:0000313" key="3">
    <source>
        <dbReference type="WBParaSite" id="TASK_0000601401-mRNA-1"/>
    </source>
</evidence>
<proteinExistence type="predicted"/>
<dbReference type="WBParaSite" id="TASK_0000601401-mRNA-1">
    <property type="protein sequence ID" value="TASK_0000601401-mRNA-1"/>
    <property type="gene ID" value="TASK_0000601401"/>
</dbReference>
<dbReference type="Proteomes" id="UP000282613">
    <property type="component" value="Unassembled WGS sequence"/>
</dbReference>
<reference evidence="1 2" key="2">
    <citation type="submission" date="2018-11" db="EMBL/GenBank/DDBJ databases">
        <authorList>
            <consortium name="Pathogen Informatics"/>
        </authorList>
    </citation>
    <scope>NUCLEOTIDE SEQUENCE [LARGE SCALE GENOMIC DNA]</scope>
</reference>
<keyword evidence="2" id="KW-1185">Reference proteome</keyword>
<dbReference type="EMBL" id="UYRS01018462">
    <property type="protein sequence ID" value="VDK35994.1"/>
    <property type="molecule type" value="Genomic_DNA"/>
</dbReference>